<dbReference type="Proteomes" id="UP000696280">
    <property type="component" value="Unassembled WGS sequence"/>
</dbReference>
<organism evidence="1 2">
    <name type="scientific">Hymenoscyphus fraxineus</name>
    <dbReference type="NCBI Taxonomy" id="746836"/>
    <lineage>
        <taxon>Eukaryota</taxon>
        <taxon>Fungi</taxon>
        <taxon>Dikarya</taxon>
        <taxon>Ascomycota</taxon>
        <taxon>Pezizomycotina</taxon>
        <taxon>Leotiomycetes</taxon>
        <taxon>Helotiales</taxon>
        <taxon>Helotiaceae</taxon>
        <taxon>Hymenoscyphus</taxon>
    </lineage>
</organism>
<dbReference type="EMBL" id="CAJVRL010000045">
    <property type="protein sequence ID" value="CAG8952214.1"/>
    <property type="molecule type" value="Genomic_DNA"/>
</dbReference>
<dbReference type="AlphaFoldDB" id="A0A9N9KQT4"/>
<keyword evidence="2" id="KW-1185">Reference proteome</keyword>
<reference evidence="1" key="1">
    <citation type="submission" date="2021-07" db="EMBL/GenBank/DDBJ databases">
        <authorList>
            <person name="Durling M."/>
        </authorList>
    </citation>
    <scope>NUCLEOTIDE SEQUENCE</scope>
</reference>
<protein>
    <submittedName>
        <fullName evidence="1">Uncharacterized protein</fullName>
    </submittedName>
</protein>
<gene>
    <name evidence="1" type="ORF">HYFRA_00000954</name>
</gene>
<evidence type="ECO:0000313" key="1">
    <source>
        <dbReference type="EMBL" id="CAG8952214.1"/>
    </source>
</evidence>
<proteinExistence type="predicted"/>
<accession>A0A9N9KQT4</accession>
<name>A0A9N9KQT4_9HELO</name>
<comment type="caution">
    <text evidence="1">The sequence shown here is derived from an EMBL/GenBank/DDBJ whole genome shotgun (WGS) entry which is preliminary data.</text>
</comment>
<evidence type="ECO:0000313" key="2">
    <source>
        <dbReference type="Proteomes" id="UP000696280"/>
    </source>
</evidence>
<sequence length="45" mass="5184">MEIRQVMNIREDRETTLRFNTVSDPRSVRANSHLAVERSCPIGTP</sequence>